<dbReference type="PANTHER" id="PTHR33231">
    <property type="entry name" value="30S RIBOSOMAL PROTEIN"/>
    <property type="match status" value="1"/>
</dbReference>
<dbReference type="OrthoDB" id="9795980at2"/>
<gene>
    <name evidence="6" type="ORF">SAMN03080615_02143</name>
</gene>
<dbReference type="InterPro" id="IPR036567">
    <property type="entry name" value="RHF-like"/>
</dbReference>
<dbReference type="Gene3D" id="3.30.160.100">
    <property type="entry name" value="Ribosome hibernation promotion factor-like"/>
    <property type="match status" value="1"/>
</dbReference>
<evidence type="ECO:0000313" key="6">
    <source>
        <dbReference type="EMBL" id="SEQ61662.1"/>
    </source>
</evidence>
<dbReference type="AlphaFoldDB" id="A0A1H9HHB6"/>
<evidence type="ECO:0000256" key="2">
    <source>
        <dbReference type="ARBA" id="ARBA00038434"/>
    </source>
</evidence>
<name>A0A1H9HHB6_9GAMM</name>
<evidence type="ECO:0000313" key="7">
    <source>
        <dbReference type="Proteomes" id="UP000198749"/>
    </source>
</evidence>
<dbReference type="SUPFAM" id="SSF69754">
    <property type="entry name" value="Ribosome binding protein Y (YfiA homologue)"/>
    <property type="match status" value="1"/>
</dbReference>
<proteinExistence type="inferred from homology"/>
<dbReference type="GO" id="GO:0022627">
    <property type="term" value="C:cytosolic small ribosomal subunit"/>
    <property type="evidence" value="ECO:0007669"/>
    <property type="project" value="TreeGrafter"/>
</dbReference>
<dbReference type="NCBIfam" id="NF007780">
    <property type="entry name" value="PRK10470.1"/>
    <property type="match status" value="1"/>
</dbReference>
<evidence type="ECO:0000256" key="5">
    <source>
        <dbReference type="ARBA" id="ARBA00041319"/>
    </source>
</evidence>
<dbReference type="InterPro" id="IPR003489">
    <property type="entry name" value="RHF/RaiA"/>
</dbReference>
<dbReference type="CDD" id="cd00552">
    <property type="entry name" value="RaiA"/>
    <property type="match status" value="1"/>
</dbReference>
<comment type="subunit">
    <text evidence="3">Associates exclusively with 100S ribosomes, which are dimers of 70S ribosomes.</text>
</comment>
<keyword evidence="1" id="KW-0810">Translation regulation</keyword>
<evidence type="ECO:0000256" key="1">
    <source>
        <dbReference type="ARBA" id="ARBA00022845"/>
    </source>
</evidence>
<dbReference type="RefSeq" id="WP_091357689.1">
    <property type="nucleotide sequence ID" value="NZ_AP025284.1"/>
</dbReference>
<dbReference type="GO" id="GO:0045900">
    <property type="term" value="P:negative regulation of translational elongation"/>
    <property type="evidence" value="ECO:0007669"/>
    <property type="project" value="TreeGrafter"/>
</dbReference>
<dbReference type="EMBL" id="FOGB01000005">
    <property type="protein sequence ID" value="SEQ61662.1"/>
    <property type="molecule type" value="Genomic_DNA"/>
</dbReference>
<sequence>MQINITGHHVELTDSLNDYVQTKFEKLERHFDNITNAQVTLSVEKTRQKAEGDVHVAGGQLFASDEQEDMYAAIDGLIDKLDRQIIKHKEKMKTHK</sequence>
<organism evidence="6 7">
    <name type="scientific">Amphritea atlantica</name>
    <dbReference type="NCBI Taxonomy" id="355243"/>
    <lineage>
        <taxon>Bacteria</taxon>
        <taxon>Pseudomonadati</taxon>
        <taxon>Pseudomonadota</taxon>
        <taxon>Gammaproteobacteria</taxon>
        <taxon>Oceanospirillales</taxon>
        <taxon>Oceanospirillaceae</taxon>
        <taxon>Amphritea</taxon>
    </lineage>
</organism>
<evidence type="ECO:0000256" key="3">
    <source>
        <dbReference type="ARBA" id="ARBA00038695"/>
    </source>
</evidence>
<dbReference type="STRING" id="355243.SAMN03080615_02143"/>
<evidence type="ECO:0000256" key="4">
    <source>
        <dbReference type="ARBA" id="ARBA00041148"/>
    </source>
</evidence>
<dbReference type="Proteomes" id="UP000198749">
    <property type="component" value="Unassembled WGS sequence"/>
</dbReference>
<dbReference type="FunFam" id="3.30.160.100:FF:000001">
    <property type="entry name" value="Ribosome hibernation promoting factor"/>
    <property type="match status" value="1"/>
</dbReference>
<accession>A0A1H9HHB6</accession>
<comment type="similarity">
    <text evidence="2">Belongs to the HPF/YfiA ribosome-associated protein family. Short HPF subfamily.</text>
</comment>
<reference evidence="7" key="1">
    <citation type="submission" date="2016-10" db="EMBL/GenBank/DDBJ databases">
        <authorList>
            <person name="Varghese N."/>
            <person name="Submissions S."/>
        </authorList>
    </citation>
    <scope>NUCLEOTIDE SEQUENCE [LARGE SCALE GENOMIC DNA]</scope>
    <source>
        <strain evidence="7">DSM 18887</strain>
    </source>
</reference>
<dbReference type="InterPro" id="IPR050574">
    <property type="entry name" value="HPF/YfiA_ribosome-assoc"/>
</dbReference>
<dbReference type="Pfam" id="PF02482">
    <property type="entry name" value="Ribosomal_S30AE"/>
    <property type="match status" value="1"/>
</dbReference>
<dbReference type="NCBIfam" id="TIGR00741">
    <property type="entry name" value="yfiA"/>
    <property type="match status" value="1"/>
</dbReference>
<protein>
    <recommendedName>
        <fullName evidence="4">Ribosome hibernation promoting factor</fullName>
    </recommendedName>
    <alternativeName>
        <fullName evidence="5">Hibernation factor HPF</fullName>
    </alternativeName>
</protein>
<dbReference type="GO" id="GO:0043024">
    <property type="term" value="F:ribosomal small subunit binding"/>
    <property type="evidence" value="ECO:0007669"/>
    <property type="project" value="TreeGrafter"/>
</dbReference>
<keyword evidence="7" id="KW-1185">Reference proteome</keyword>
<dbReference type="PANTHER" id="PTHR33231:SF1">
    <property type="entry name" value="30S RIBOSOMAL PROTEIN"/>
    <property type="match status" value="1"/>
</dbReference>